<keyword evidence="1" id="KW-0812">Transmembrane</keyword>
<feature type="transmembrane region" description="Helical" evidence="1">
    <location>
        <begin position="215"/>
        <end position="237"/>
    </location>
</feature>
<evidence type="ECO:0000313" key="2">
    <source>
        <dbReference type="EMBL" id="CAC5380733.1"/>
    </source>
</evidence>
<feature type="transmembrane region" description="Helical" evidence="1">
    <location>
        <begin position="67"/>
        <end position="86"/>
    </location>
</feature>
<keyword evidence="3" id="KW-1185">Reference proteome</keyword>
<sequence length="282" mass="31345">MMLIFIKANNDILNEDVIKIVDIEILAGMPLGTTVQSIVFSFIEVFFLELVTGIFGIWGVIGRKKRVLAVIAGVGLLGVGITLLSDEFLNNSSLKHIFYKLQFQNYYFYDILVGLAAASVVLGTLTSTVAVLGLVGSWKKSPGLLVMLQCCGVNYYNETFYAQGIIHFCCKNAHPRILDSNEYSTNSYTFDYFGGCGGFKTDTCADVILLRTEMFVGWFLAIVLLQIVLEIIGVVFVNKEYLVIVLTKRSEDSTGEALNLRCALLGKMFRGIKSFSVNNWKR</sequence>
<accession>A0A6J8BAV6</accession>
<feature type="transmembrane region" description="Helical" evidence="1">
    <location>
        <begin position="38"/>
        <end position="60"/>
    </location>
</feature>
<evidence type="ECO:0000256" key="1">
    <source>
        <dbReference type="SAM" id="Phobius"/>
    </source>
</evidence>
<name>A0A6J8BAV6_MYTCO</name>
<reference evidence="2 3" key="1">
    <citation type="submission" date="2020-06" db="EMBL/GenBank/DDBJ databases">
        <authorList>
            <person name="Li R."/>
            <person name="Bekaert M."/>
        </authorList>
    </citation>
    <scope>NUCLEOTIDE SEQUENCE [LARGE SCALE GENOMIC DNA]</scope>
    <source>
        <strain evidence="3">wild</strain>
    </source>
</reference>
<protein>
    <submittedName>
        <fullName evidence="2">Uncharacterized protein</fullName>
    </submittedName>
</protein>
<evidence type="ECO:0000313" key="3">
    <source>
        <dbReference type="Proteomes" id="UP000507470"/>
    </source>
</evidence>
<dbReference type="AlphaFoldDB" id="A0A6J8BAV6"/>
<proteinExistence type="predicted"/>
<gene>
    <name evidence="2" type="ORF">MCOR_16681</name>
</gene>
<keyword evidence="1" id="KW-0472">Membrane</keyword>
<organism evidence="2 3">
    <name type="scientific">Mytilus coruscus</name>
    <name type="common">Sea mussel</name>
    <dbReference type="NCBI Taxonomy" id="42192"/>
    <lineage>
        <taxon>Eukaryota</taxon>
        <taxon>Metazoa</taxon>
        <taxon>Spiralia</taxon>
        <taxon>Lophotrochozoa</taxon>
        <taxon>Mollusca</taxon>
        <taxon>Bivalvia</taxon>
        <taxon>Autobranchia</taxon>
        <taxon>Pteriomorphia</taxon>
        <taxon>Mytilida</taxon>
        <taxon>Mytiloidea</taxon>
        <taxon>Mytilidae</taxon>
        <taxon>Mytilinae</taxon>
        <taxon>Mytilus</taxon>
    </lineage>
</organism>
<dbReference type="Proteomes" id="UP000507470">
    <property type="component" value="Unassembled WGS sequence"/>
</dbReference>
<feature type="transmembrane region" description="Helical" evidence="1">
    <location>
        <begin position="106"/>
        <end position="135"/>
    </location>
</feature>
<dbReference type="EMBL" id="CACVKT020002933">
    <property type="protein sequence ID" value="CAC5380733.1"/>
    <property type="molecule type" value="Genomic_DNA"/>
</dbReference>
<keyword evidence="1" id="KW-1133">Transmembrane helix</keyword>